<feature type="transmembrane region" description="Helical" evidence="7">
    <location>
        <begin position="21"/>
        <end position="46"/>
    </location>
</feature>
<protein>
    <submittedName>
        <fullName evidence="9">MFS transporter</fullName>
    </submittedName>
</protein>
<gene>
    <name evidence="9" type="ORF">F3J40_00790</name>
</gene>
<evidence type="ECO:0000259" key="8">
    <source>
        <dbReference type="PROSITE" id="PS50850"/>
    </source>
</evidence>
<feature type="transmembrane region" description="Helical" evidence="7">
    <location>
        <begin position="111"/>
        <end position="133"/>
    </location>
</feature>
<keyword evidence="6 7" id="KW-0472">Membrane</keyword>
<evidence type="ECO:0000256" key="7">
    <source>
        <dbReference type="SAM" id="Phobius"/>
    </source>
</evidence>
<dbReference type="Pfam" id="PF00083">
    <property type="entry name" value="Sugar_tr"/>
    <property type="match status" value="1"/>
</dbReference>
<keyword evidence="4 7" id="KW-0812">Transmembrane</keyword>
<feature type="transmembrane region" description="Helical" evidence="7">
    <location>
        <begin position="253"/>
        <end position="274"/>
    </location>
</feature>
<keyword evidence="5 7" id="KW-1133">Transmembrane helix</keyword>
<dbReference type="InterPro" id="IPR020846">
    <property type="entry name" value="MFS_dom"/>
</dbReference>
<evidence type="ECO:0000256" key="6">
    <source>
        <dbReference type="ARBA" id="ARBA00023136"/>
    </source>
</evidence>
<keyword evidence="3" id="KW-0813">Transport</keyword>
<proteinExistence type="inferred from homology"/>
<evidence type="ECO:0000256" key="4">
    <source>
        <dbReference type="ARBA" id="ARBA00022692"/>
    </source>
</evidence>
<evidence type="ECO:0000256" key="5">
    <source>
        <dbReference type="ARBA" id="ARBA00022989"/>
    </source>
</evidence>
<evidence type="ECO:0000256" key="1">
    <source>
        <dbReference type="ARBA" id="ARBA00004127"/>
    </source>
</evidence>
<organism evidence="9 10">
    <name type="scientific">Candidatus Pantoea multigeneris</name>
    <dbReference type="NCBI Taxonomy" id="2608357"/>
    <lineage>
        <taxon>Bacteria</taxon>
        <taxon>Pseudomonadati</taxon>
        <taxon>Pseudomonadota</taxon>
        <taxon>Gammaproteobacteria</taxon>
        <taxon>Enterobacterales</taxon>
        <taxon>Erwiniaceae</taxon>
        <taxon>Pantoea</taxon>
    </lineage>
</organism>
<dbReference type="EMBL" id="VWXF01000001">
    <property type="protein sequence ID" value="NIF20154.1"/>
    <property type="molecule type" value="Genomic_DNA"/>
</dbReference>
<dbReference type="PANTHER" id="PTHR23511">
    <property type="entry name" value="SYNAPTIC VESICLE GLYCOPROTEIN 2"/>
    <property type="match status" value="1"/>
</dbReference>
<dbReference type="PROSITE" id="PS50850">
    <property type="entry name" value="MFS"/>
    <property type="match status" value="1"/>
</dbReference>
<feature type="transmembrane region" description="Helical" evidence="7">
    <location>
        <begin position="409"/>
        <end position="428"/>
    </location>
</feature>
<evidence type="ECO:0000256" key="2">
    <source>
        <dbReference type="ARBA" id="ARBA00010992"/>
    </source>
</evidence>
<dbReference type="InterPro" id="IPR005829">
    <property type="entry name" value="Sugar_transporter_CS"/>
</dbReference>
<dbReference type="CDD" id="cd17316">
    <property type="entry name" value="MFS_SV2_like"/>
    <property type="match status" value="1"/>
</dbReference>
<dbReference type="Gene3D" id="1.20.1250.20">
    <property type="entry name" value="MFS general substrate transporter like domains"/>
    <property type="match status" value="1"/>
</dbReference>
<feature type="domain" description="Major facilitator superfamily (MFS) profile" evidence="8">
    <location>
        <begin position="21"/>
        <end position="432"/>
    </location>
</feature>
<dbReference type="PANTHER" id="PTHR23511:SF34">
    <property type="entry name" value="SYNAPTIC VESICLE GLYCOPROTEIN 2"/>
    <property type="match status" value="1"/>
</dbReference>
<feature type="transmembrane region" description="Helical" evidence="7">
    <location>
        <begin position="286"/>
        <end position="306"/>
    </location>
</feature>
<dbReference type="Proteomes" id="UP001515683">
    <property type="component" value="Unassembled WGS sequence"/>
</dbReference>
<dbReference type="RefSeq" id="WP_167011998.1">
    <property type="nucleotide sequence ID" value="NZ_VWXF01000001.1"/>
</dbReference>
<dbReference type="SUPFAM" id="SSF103473">
    <property type="entry name" value="MFS general substrate transporter"/>
    <property type="match status" value="1"/>
</dbReference>
<comment type="similarity">
    <text evidence="2">Belongs to the major facilitator superfamily. Sugar transporter (TC 2.A.1.1) family.</text>
</comment>
<dbReference type="InterPro" id="IPR036259">
    <property type="entry name" value="MFS_trans_sf"/>
</dbReference>
<feature type="transmembrane region" description="Helical" evidence="7">
    <location>
        <begin position="58"/>
        <end position="79"/>
    </location>
</feature>
<feature type="transmembrane region" description="Helical" evidence="7">
    <location>
        <begin position="145"/>
        <end position="163"/>
    </location>
</feature>
<dbReference type="InterPro" id="IPR005828">
    <property type="entry name" value="MFS_sugar_transport-like"/>
</dbReference>
<comment type="subcellular location">
    <subcellularLocation>
        <location evidence="1">Endomembrane system</location>
        <topology evidence="1">Multi-pass membrane protein</topology>
    </subcellularLocation>
</comment>
<evidence type="ECO:0000313" key="9">
    <source>
        <dbReference type="EMBL" id="NIF20154.1"/>
    </source>
</evidence>
<keyword evidence="10" id="KW-1185">Reference proteome</keyword>
<feature type="transmembrane region" description="Helical" evidence="7">
    <location>
        <begin position="86"/>
        <end position="105"/>
    </location>
</feature>
<feature type="transmembrane region" description="Helical" evidence="7">
    <location>
        <begin position="377"/>
        <end position="397"/>
    </location>
</feature>
<feature type="transmembrane region" description="Helical" evidence="7">
    <location>
        <begin position="175"/>
        <end position="195"/>
    </location>
</feature>
<feature type="transmembrane region" description="Helical" evidence="7">
    <location>
        <begin position="318"/>
        <end position="336"/>
    </location>
</feature>
<evidence type="ECO:0000313" key="10">
    <source>
        <dbReference type="Proteomes" id="UP001515683"/>
    </source>
</evidence>
<sequence length="459" mass="49175">MSKHVKTSLEDAPLNSFHKKLAVYSSAAPFLDGYILSIIGVVMLQISTALHLTPMEEGMVAASSLFGMFLGGFIGGIVTDKLGRKTLYLLVLVFLALFSLGQFWVTSAAALISLRLLLGMAIGADHPLATSLLAEFLPKKQRGSILASLVMVWFIGAAAAYVVGEIILRVAGEDAWRWALASAFVPAAIFLFLRVGTPESARWLMNKGRKAEADAVIKKVYGAEFSIDDLPEKQHGHNVSVGQLFHSGYGKRIFFVSMFWTCAIIPQFAIYAFAPRILQTMGLTGEWAALGAVAITLMFVAGCLGAVKLINPLGRRKLLLHSFLWSGLALLLLAIFPSSAAMATLAFFCAYALFIGGAQVLEYVYPNELFPTEVRGSAVGLATSLSRIGAAVGTYLIPLSLTTLGIANTMYVAFGISVVGFVVALFMAPETRAMDLHNSSVIAPDAQPVAALKRSAELK</sequence>
<name>A0ABX0R910_9GAMM</name>
<comment type="caution">
    <text evidence="9">The sequence shown here is derived from an EMBL/GenBank/DDBJ whole genome shotgun (WGS) entry which is preliminary data.</text>
</comment>
<accession>A0ABX0R910</accession>
<feature type="transmembrane region" description="Helical" evidence="7">
    <location>
        <begin position="342"/>
        <end position="365"/>
    </location>
</feature>
<reference evidence="9 10" key="1">
    <citation type="journal article" date="2019" name="bioRxiv">
        <title>Bacteria contribute to plant secondary compound degradation in a generalist herbivore system.</title>
        <authorList>
            <person name="Francoeur C.B."/>
            <person name="Khadempour L."/>
            <person name="Moreira-Soto R.D."/>
            <person name="Gotting K."/>
            <person name="Book A.J."/>
            <person name="Pinto-Tomas A.A."/>
            <person name="Keefover-Ring K."/>
            <person name="Currie C.R."/>
        </authorList>
    </citation>
    <scope>NUCLEOTIDE SEQUENCE [LARGE SCALE GENOMIC DNA]</scope>
    <source>
        <strain evidence="9">Acro-835</strain>
    </source>
</reference>
<evidence type="ECO:0000256" key="3">
    <source>
        <dbReference type="ARBA" id="ARBA00022448"/>
    </source>
</evidence>
<dbReference type="PROSITE" id="PS00217">
    <property type="entry name" value="SUGAR_TRANSPORT_2"/>
    <property type="match status" value="1"/>
</dbReference>